<proteinExistence type="predicted"/>
<dbReference type="Gene3D" id="1.10.10.10">
    <property type="entry name" value="Winged helix-like DNA-binding domain superfamily/Winged helix DNA-binding domain"/>
    <property type="match status" value="1"/>
</dbReference>
<dbReference type="Pfam" id="PF13191">
    <property type="entry name" value="AAA_16"/>
    <property type="match status" value="1"/>
</dbReference>
<dbReference type="GO" id="GO:0006355">
    <property type="term" value="P:regulation of DNA-templated transcription"/>
    <property type="evidence" value="ECO:0007669"/>
    <property type="project" value="InterPro"/>
</dbReference>
<keyword evidence="2" id="KW-0067">ATP-binding</keyword>
<dbReference type="PROSITE" id="PS00622">
    <property type="entry name" value="HTH_LUXR_1"/>
    <property type="match status" value="1"/>
</dbReference>
<dbReference type="EMBL" id="BOQP01000030">
    <property type="protein sequence ID" value="GIM77534.1"/>
    <property type="molecule type" value="Genomic_DNA"/>
</dbReference>
<dbReference type="InterPro" id="IPR041664">
    <property type="entry name" value="AAA_16"/>
</dbReference>
<feature type="compositionally biased region" description="Low complexity" evidence="3">
    <location>
        <begin position="33"/>
        <end position="42"/>
    </location>
</feature>
<dbReference type="AlphaFoldDB" id="A0A919ST99"/>
<evidence type="ECO:0000313" key="5">
    <source>
        <dbReference type="EMBL" id="GIM77534.1"/>
    </source>
</evidence>
<dbReference type="RefSeq" id="WP_244876340.1">
    <property type="nucleotide sequence ID" value="NZ_BAAATW010000016.1"/>
</dbReference>
<dbReference type="CDD" id="cd06170">
    <property type="entry name" value="LuxR_C_like"/>
    <property type="match status" value="1"/>
</dbReference>
<dbReference type="Gene3D" id="3.40.50.300">
    <property type="entry name" value="P-loop containing nucleotide triphosphate hydrolases"/>
    <property type="match status" value="1"/>
</dbReference>
<gene>
    <name evidence="5" type="ORF">Aco04nite_55870</name>
</gene>
<dbReference type="GO" id="GO:0005737">
    <property type="term" value="C:cytoplasm"/>
    <property type="evidence" value="ECO:0007669"/>
    <property type="project" value="TreeGrafter"/>
</dbReference>
<dbReference type="InterPro" id="IPR016032">
    <property type="entry name" value="Sig_transdc_resp-reg_C-effctor"/>
</dbReference>
<evidence type="ECO:0000256" key="2">
    <source>
        <dbReference type="ARBA" id="ARBA00022840"/>
    </source>
</evidence>
<dbReference type="GO" id="GO:0004016">
    <property type="term" value="F:adenylate cyclase activity"/>
    <property type="evidence" value="ECO:0007669"/>
    <property type="project" value="TreeGrafter"/>
</dbReference>
<name>A0A919ST99_9ACTN</name>
<feature type="region of interest" description="Disordered" evidence="3">
    <location>
        <begin position="1"/>
        <end position="49"/>
    </location>
</feature>
<dbReference type="InterPro" id="IPR000792">
    <property type="entry name" value="Tscrpt_reg_LuxR_C"/>
</dbReference>
<dbReference type="PROSITE" id="PS50043">
    <property type="entry name" value="HTH_LUXR_2"/>
    <property type="match status" value="1"/>
</dbReference>
<accession>A0A919ST99</accession>
<dbReference type="PANTHER" id="PTHR16305:SF35">
    <property type="entry name" value="TRANSCRIPTIONAL ACTIVATOR DOMAIN"/>
    <property type="match status" value="1"/>
</dbReference>
<dbReference type="SUPFAM" id="SSF48452">
    <property type="entry name" value="TPR-like"/>
    <property type="match status" value="1"/>
</dbReference>
<dbReference type="InterPro" id="IPR011990">
    <property type="entry name" value="TPR-like_helical_dom_sf"/>
</dbReference>
<dbReference type="Pfam" id="PF00196">
    <property type="entry name" value="GerE"/>
    <property type="match status" value="1"/>
</dbReference>
<evidence type="ECO:0000256" key="3">
    <source>
        <dbReference type="SAM" id="MobiDB-lite"/>
    </source>
</evidence>
<feature type="domain" description="HTH luxR-type" evidence="4">
    <location>
        <begin position="899"/>
        <end position="964"/>
    </location>
</feature>
<dbReference type="SMART" id="SM00421">
    <property type="entry name" value="HTH_LUXR"/>
    <property type="match status" value="1"/>
</dbReference>
<evidence type="ECO:0000313" key="6">
    <source>
        <dbReference type="Proteomes" id="UP000680865"/>
    </source>
</evidence>
<feature type="region of interest" description="Disordered" evidence="3">
    <location>
        <begin position="882"/>
        <end position="904"/>
    </location>
</feature>
<dbReference type="SUPFAM" id="SSF46894">
    <property type="entry name" value="C-terminal effector domain of the bipartite response regulators"/>
    <property type="match status" value="1"/>
</dbReference>
<dbReference type="InterPro" id="IPR036388">
    <property type="entry name" value="WH-like_DNA-bd_sf"/>
</dbReference>
<dbReference type="InterPro" id="IPR027417">
    <property type="entry name" value="P-loop_NTPase"/>
</dbReference>
<feature type="compositionally biased region" description="Basic residues" evidence="3">
    <location>
        <begin position="1"/>
        <end position="13"/>
    </location>
</feature>
<dbReference type="GO" id="GO:0003677">
    <property type="term" value="F:DNA binding"/>
    <property type="evidence" value="ECO:0007669"/>
    <property type="project" value="InterPro"/>
</dbReference>
<dbReference type="GO" id="GO:0005524">
    <property type="term" value="F:ATP binding"/>
    <property type="evidence" value="ECO:0007669"/>
    <property type="project" value="UniProtKB-KW"/>
</dbReference>
<reference evidence="5" key="1">
    <citation type="submission" date="2021-03" db="EMBL/GenBank/DDBJ databases">
        <title>Whole genome shotgun sequence of Actinoplanes consettensis NBRC 14913.</title>
        <authorList>
            <person name="Komaki H."/>
            <person name="Tamura T."/>
        </authorList>
    </citation>
    <scope>NUCLEOTIDE SEQUENCE</scope>
    <source>
        <strain evidence="5">NBRC 14913</strain>
    </source>
</reference>
<evidence type="ECO:0000259" key="4">
    <source>
        <dbReference type="PROSITE" id="PS50043"/>
    </source>
</evidence>
<dbReference type="PRINTS" id="PR00038">
    <property type="entry name" value="HTHLUXR"/>
</dbReference>
<evidence type="ECO:0000256" key="1">
    <source>
        <dbReference type="ARBA" id="ARBA00022741"/>
    </source>
</evidence>
<dbReference type="SUPFAM" id="SSF52540">
    <property type="entry name" value="P-loop containing nucleoside triphosphate hydrolases"/>
    <property type="match status" value="1"/>
</dbReference>
<keyword evidence="6" id="KW-1185">Reference proteome</keyword>
<comment type="caution">
    <text evidence="5">The sequence shown here is derived from an EMBL/GenBank/DDBJ whole genome shotgun (WGS) entry which is preliminary data.</text>
</comment>
<sequence>MIITSGHHRHNGRPRPERAGPALPARPDRHAQPDQPTQQAQPRIDEHAGETVLNEQTFGRSDEMDTIRRALAGTAAGEGGCLVMLGPAGVGKSHLVRAAVQTATELGLAVAAREAFKLDLAAPLVTLAGALRACTREGERFSWLFDGSHRTEQYRTIDLLRASLEDFAAERPLLIVVDDAQWMDELSALAVRELVPALASSPVWWVFAGRPEPVETPGLQTLNWLIRGGAAPIRLSVLEEPAIAELSAAVVGAEVDNTVLALANGCGGNPLRVGQLLRALRASRQLVITAGTATVIGGELPSSFVDTVREVLESLSEGTQWLVRACSVFTRPFGVEAATRLTGHGPAEMYRLVEEGLTEILTDAGDGIAFSHDLVRQAVYSTLPRTLRERLHREAATISRDEGLPAIEVAEHLLKSGRAGTTDAVAMLRAAAREVAGAAPATAADLMLHALEALPAHDQNRTVLIAEAVGLLASAARVDQARRLGEEALDAGLDAETEAELLLGLAEACKHAGQNRSAVEYADRGLGHEKIGDATRARLYAIRAHALFYVDDLEGADASGADAQRLGMASSEYGAAVFGETARSLVAQAQGRMGAALAHAKSATSTAATRGGRARHRHPAIWMGSALTAYDRFEEAGQVLGRGRRESERLGTLWAQPLWHYYNANLLAARGELDEATAEADAGVATAEQLTAYQLVVPLLGTLIRLAVLRGDLEAAKAHLARMHELMRTGITATPEDVVWPEALLLHAEGQSDVAFSLAAGFYGSLPERPALITMDPTAPGILVGIALGQGDRAAAGRVVAATEALARRNPESHAAHGAAAHAGGLLHGDPARLRQAVDCFRRTPRRLALASTLEDAARAEDRSDWYAEALGIVSECGATGAQRRLQRQHGSAPPAEPKSELLPELSPAERKVALLVADGLTNLQVAGELYLSRHTVDSHLRHIFAKLEIKRRIELAKRVERERGG</sequence>
<dbReference type="PANTHER" id="PTHR16305">
    <property type="entry name" value="TESTICULAR SOLUBLE ADENYLYL CYCLASE"/>
    <property type="match status" value="1"/>
</dbReference>
<protein>
    <recommendedName>
        <fullName evidence="4">HTH luxR-type domain-containing protein</fullName>
    </recommendedName>
</protein>
<keyword evidence="1" id="KW-0547">Nucleotide-binding</keyword>
<organism evidence="5 6">
    <name type="scientific">Winogradskya consettensis</name>
    <dbReference type="NCBI Taxonomy" id="113560"/>
    <lineage>
        <taxon>Bacteria</taxon>
        <taxon>Bacillati</taxon>
        <taxon>Actinomycetota</taxon>
        <taxon>Actinomycetes</taxon>
        <taxon>Micromonosporales</taxon>
        <taxon>Micromonosporaceae</taxon>
        <taxon>Winogradskya</taxon>
    </lineage>
</organism>
<dbReference type="Proteomes" id="UP000680865">
    <property type="component" value="Unassembled WGS sequence"/>
</dbReference>